<gene>
    <name evidence="4" type="ORF">ACHAW5_000211</name>
</gene>
<evidence type="ECO:0000313" key="5">
    <source>
        <dbReference type="Proteomes" id="UP001530315"/>
    </source>
</evidence>
<keyword evidence="5" id="KW-1185">Reference proteome</keyword>
<name>A0ABD3PD85_9STRA</name>
<dbReference type="InterPro" id="IPR021134">
    <property type="entry name" value="Bestrophin-like"/>
</dbReference>
<evidence type="ECO:0000256" key="3">
    <source>
        <dbReference type="SAM" id="Phobius"/>
    </source>
</evidence>
<dbReference type="Proteomes" id="UP001530315">
    <property type="component" value="Unassembled WGS sequence"/>
</dbReference>
<dbReference type="AlphaFoldDB" id="A0ABD3PD85"/>
<accession>A0ABD3PD85</accession>
<proteinExistence type="predicted"/>
<keyword evidence="3" id="KW-1133">Transmembrane helix</keyword>
<reference evidence="4 5" key="1">
    <citation type="submission" date="2024-10" db="EMBL/GenBank/DDBJ databases">
        <title>Updated reference genomes for cyclostephanoid diatoms.</title>
        <authorList>
            <person name="Roberts W.R."/>
            <person name="Alverson A.J."/>
        </authorList>
    </citation>
    <scope>NUCLEOTIDE SEQUENCE [LARGE SCALE GENOMIC DNA]</scope>
    <source>
        <strain evidence="4 5">AJA276-08</strain>
    </source>
</reference>
<keyword evidence="3" id="KW-0472">Membrane</keyword>
<dbReference type="Pfam" id="PF01062">
    <property type="entry name" value="Bestrophin"/>
    <property type="match status" value="1"/>
</dbReference>
<feature type="transmembrane region" description="Helical" evidence="3">
    <location>
        <begin position="168"/>
        <end position="191"/>
    </location>
</feature>
<organism evidence="4 5">
    <name type="scientific">Stephanodiscus triporus</name>
    <dbReference type="NCBI Taxonomy" id="2934178"/>
    <lineage>
        <taxon>Eukaryota</taxon>
        <taxon>Sar</taxon>
        <taxon>Stramenopiles</taxon>
        <taxon>Ochrophyta</taxon>
        <taxon>Bacillariophyta</taxon>
        <taxon>Coscinodiscophyceae</taxon>
        <taxon>Thalassiosirophycidae</taxon>
        <taxon>Stephanodiscales</taxon>
        <taxon>Stephanodiscaceae</taxon>
        <taxon>Stephanodiscus</taxon>
    </lineage>
</organism>
<protein>
    <recommendedName>
        <fullName evidence="6">Bestrophin homolog</fullName>
    </recommendedName>
</protein>
<keyword evidence="1" id="KW-0175">Coiled coil</keyword>
<evidence type="ECO:0000313" key="4">
    <source>
        <dbReference type="EMBL" id="KAL3784320.1"/>
    </source>
</evidence>
<feature type="compositionally biased region" description="Basic and acidic residues" evidence="2">
    <location>
        <begin position="744"/>
        <end position="756"/>
    </location>
</feature>
<evidence type="ECO:0000256" key="1">
    <source>
        <dbReference type="SAM" id="Coils"/>
    </source>
</evidence>
<evidence type="ECO:0008006" key="6">
    <source>
        <dbReference type="Google" id="ProtNLM"/>
    </source>
</evidence>
<keyword evidence="3" id="KW-0812">Transmembrane</keyword>
<feature type="region of interest" description="Disordered" evidence="2">
    <location>
        <begin position="740"/>
        <end position="777"/>
    </location>
</feature>
<comment type="caution">
    <text evidence="4">The sequence shown here is derived from an EMBL/GenBank/DDBJ whole genome shotgun (WGS) entry which is preliminary data.</text>
</comment>
<feature type="coiled-coil region" evidence="1">
    <location>
        <begin position="469"/>
        <end position="505"/>
    </location>
</feature>
<dbReference type="EMBL" id="JALLAZ020000932">
    <property type="protein sequence ID" value="KAL3784320.1"/>
    <property type="molecule type" value="Genomic_DNA"/>
</dbReference>
<evidence type="ECO:0000256" key="2">
    <source>
        <dbReference type="SAM" id="MobiDB-lite"/>
    </source>
</evidence>
<sequence>MASMRPFALLCIIISAYSRDHRRLRCDALSIAGRTSPAPHRDRAIVAARAAWATSLANSSPPASSRPPSSTMIALRMVMLTPESIIEQASTQNLLDMILDESVRTQSRDPVMMQFNPSRGWIWRQWRGTVFSETWKSCLANMALATSVAFLYVLYPGLRDMLQGFSILWGQLLSVTTFTLTFFLNQSYGLWRKCYDYSRRLQGRLNDLGMTLAAHATRTKPSSPDVPSTYTPQSRQALELVSRYVRVFNLLTYASFTRSHRPILTPRGMRRLVERGILTSREREILTDAEVPATQRHNAVLVWLIRLFVEGRQAGVFEGGMGFEEQFLEKCHVIRAQYGAIGDELQGRMPLAYAHIVQVLLDVVLWMYPFMALSTGMAWYIGIVGTGLLTMFYQGLFDLAKQFLDPYDNENYGKGDDPLVIDTLIAETNAGSVRWLNSFQQQPWNRQSLVDGELSNLILPLRGYSVEFLAEKQAQEEKERQERELALKEKKRKEEERDRQRAEALLLGYVANMKNGTSTVLGERLNGSAVLTPAGEVLMNSDIVGEVESNMTFMEVSGGEVVTTSSLFSPSSFAAMKASYASTDITTNIASDDLAVSEEMPVAVDVPPLVDDTNEISWSILGKNPNFEESIDNMDKYKSSAPLPLFNFEYDESLIDDDIDDDDIFTPLQIEWFDEVGPDGKEYRLSQMLADEDWSFNDEGEVEDKATAEPMTYDEFTQKATEIIEQVDNEIAETKEIMSVSPGRDAEYDVKNRESTRSPASFETRRTVVDEPVPLYE</sequence>